<dbReference type="KEGG" id="chk:D4L85_06770"/>
<dbReference type="SMART" id="SM00065">
    <property type="entry name" value="GAF"/>
    <property type="match status" value="1"/>
</dbReference>
<dbReference type="SUPFAM" id="SSF55785">
    <property type="entry name" value="PYP-like sensor domain (PAS domain)"/>
    <property type="match status" value="2"/>
</dbReference>
<dbReference type="Proteomes" id="UP000266183">
    <property type="component" value="Chromosome"/>
</dbReference>
<dbReference type="Pfam" id="PF08448">
    <property type="entry name" value="PAS_4"/>
    <property type="match status" value="1"/>
</dbReference>
<proteinExistence type="predicted"/>
<keyword evidence="1" id="KW-0472">Membrane</keyword>
<organism evidence="3 4">
    <name type="scientific">Chryseolinea soli</name>
    <dbReference type="NCBI Taxonomy" id="2321403"/>
    <lineage>
        <taxon>Bacteria</taxon>
        <taxon>Pseudomonadati</taxon>
        <taxon>Bacteroidota</taxon>
        <taxon>Cytophagia</taxon>
        <taxon>Cytophagales</taxon>
        <taxon>Fulvivirgaceae</taxon>
        <taxon>Chryseolinea</taxon>
    </lineage>
</organism>
<dbReference type="Pfam" id="PF13185">
    <property type="entry name" value="GAF_2"/>
    <property type="match status" value="1"/>
</dbReference>
<dbReference type="InterPro" id="IPR000014">
    <property type="entry name" value="PAS"/>
</dbReference>
<feature type="transmembrane region" description="Helical" evidence="1">
    <location>
        <begin position="61"/>
        <end position="83"/>
    </location>
</feature>
<evidence type="ECO:0000256" key="1">
    <source>
        <dbReference type="SAM" id="Phobius"/>
    </source>
</evidence>
<dbReference type="Pfam" id="PF13426">
    <property type="entry name" value="PAS_9"/>
    <property type="match status" value="1"/>
</dbReference>
<protein>
    <submittedName>
        <fullName evidence="3">PAS domain S-box protein</fullName>
    </submittedName>
</protein>
<keyword evidence="4" id="KW-1185">Reference proteome</keyword>
<dbReference type="InterPro" id="IPR013656">
    <property type="entry name" value="PAS_4"/>
</dbReference>
<dbReference type="PROSITE" id="PS50112">
    <property type="entry name" value="PAS"/>
    <property type="match status" value="1"/>
</dbReference>
<dbReference type="EMBL" id="CP032382">
    <property type="protein sequence ID" value="AYB30310.1"/>
    <property type="molecule type" value="Genomic_DNA"/>
</dbReference>
<keyword evidence="1" id="KW-0812">Transmembrane</keyword>
<accession>A0A385SLK0</accession>
<dbReference type="CDD" id="cd00130">
    <property type="entry name" value="PAS"/>
    <property type="match status" value="2"/>
</dbReference>
<sequence length="608" mass="69245">MVFCRNISSLNPSLMENAFFVNKTPFIKGRLALALSVALLFSIVAVYQLSTQVSPWTTLHAKAPLVLLLEMLPVWLILFLLFATSKHFYDRRQQQETETKDHFVKNVSDIIQKIKSGEYNADRDVTGELLLDTSLSEIYKKFKTDADNERHRSWGNEGLARFREIMGSHTEIKALTDAFIAQLIQYVDANQGGVFILNADRHLELSACYAFERKKYLTKTVLPGEGLVGQCFLEGHSIYLTKVPDDYINITSGLGAANPQCILLVPLKVKEETLGVIELAAFKPFKKYKLDLIEKAAEALAQSISTVRVSEDTKKLLDKSLSREREMKDQEERMRQNMEELYVTQEDMRKVNLEMEELFKAINTLTATAELNLQGNLIKLNDRLLQTLRFTAQDLYGKSFDSLLTPDDQNVQTFANAWRAVQGGNSAEHVFTFHDSQKNQHWLRTGFYPLQGNAGVERILVFINDITEIKNKETELDKLNVAMDATRKMLIRILNEIPLKVFLKQYNGKFFVVNDAVSRFHGFDSPEGLIGKSDFDFYSAKDASDWLEAEHQIIATGRTEYIHPDGGKILHTIKMPFHIDPLNEMGILGLQADVTELETLRKEKTDRA</sequence>
<evidence type="ECO:0000313" key="3">
    <source>
        <dbReference type="EMBL" id="AYB30310.1"/>
    </source>
</evidence>
<keyword evidence="1" id="KW-1133">Transmembrane helix</keyword>
<dbReference type="InterPro" id="IPR003018">
    <property type="entry name" value="GAF"/>
</dbReference>
<feature type="domain" description="PAS" evidence="2">
    <location>
        <begin position="486"/>
        <end position="527"/>
    </location>
</feature>
<dbReference type="Gene3D" id="3.30.450.40">
    <property type="match status" value="1"/>
</dbReference>
<gene>
    <name evidence="3" type="ORF">D4L85_06770</name>
</gene>
<dbReference type="SUPFAM" id="SSF55781">
    <property type="entry name" value="GAF domain-like"/>
    <property type="match status" value="1"/>
</dbReference>
<dbReference type="InterPro" id="IPR029016">
    <property type="entry name" value="GAF-like_dom_sf"/>
</dbReference>
<dbReference type="SMART" id="SM00091">
    <property type="entry name" value="PAS"/>
    <property type="match status" value="2"/>
</dbReference>
<dbReference type="AlphaFoldDB" id="A0A385SLK0"/>
<dbReference type="InterPro" id="IPR035965">
    <property type="entry name" value="PAS-like_dom_sf"/>
</dbReference>
<feature type="transmembrane region" description="Helical" evidence="1">
    <location>
        <begin position="31"/>
        <end position="49"/>
    </location>
</feature>
<dbReference type="Gene3D" id="3.30.450.20">
    <property type="entry name" value="PAS domain"/>
    <property type="match status" value="2"/>
</dbReference>
<reference evidence="4" key="1">
    <citation type="submission" date="2018-09" db="EMBL/GenBank/DDBJ databases">
        <title>Chryseolinea sp. KIS68-18 isolated from soil.</title>
        <authorList>
            <person name="Weon H.-Y."/>
            <person name="Kwon S.-W."/>
            <person name="Lee S.A."/>
        </authorList>
    </citation>
    <scope>NUCLEOTIDE SEQUENCE [LARGE SCALE GENOMIC DNA]</scope>
    <source>
        <strain evidence="4">KIS68-18</strain>
    </source>
</reference>
<dbReference type="NCBIfam" id="TIGR00229">
    <property type="entry name" value="sensory_box"/>
    <property type="match status" value="1"/>
</dbReference>
<name>A0A385SLK0_9BACT</name>
<evidence type="ECO:0000313" key="4">
    <source>
        <dbReference type="Proteomes" id="UP000266183"/>
    </source>
</evidence>
<evidence type="ECO:0000259" key="2">
    <source>
        <dbReference type="PROSITE" id="PS50112"/>
    </source>
</evidence>